<dbReference type="InterPro" id="IPR034964">
    <property type="entry name" value="LS"/>
</dbReference>
<dbReference type="GO" id="GO:0009349">
    <property type="term" value="C:riboflavin synthase complex"/>
    <property type="evidence" value="ECO:0007669"/>
    <property type="project" value="InterPro"/>
</dbReference>
<comment type="caution">
    <text evidence="7">Lacks conserved residue(s) required for the propagation of feature annotation.</text>
</comment>
<sequence length="183" mass="19953">MNQISQTTPTTIHQDGEVTPRFAVLRARWHAELVDRAVDGFAARMAERGIPADAIDVIDLPGAFEIPLEAKRIAEAGRHVAVIAVGFVVDGGIYRHDFVARAVIEGLMRVQLDTGMPVFSVVLTPHHFHEHDVHQAFFTGHMTTKGHEAAEACLTTPAVRDRLGDHATRPDATRPDATRADAA</sequence>
<dbReference type="NCBIfam" id="NF009084">
    <property type="entry name" value="PRK12419.1"/>
    <property type="match status" value="1"/>
</dbReference>
<dbReference type="EMBL" id="LPZR01000225">
    <property type="protein sequence ID" value="KYO49591.1"/>
    <property type="molecule type" value="Genomic_DNA"/>
</dbReference>
<gene>
    <name evidence="7" type="primary">ribH</name>
    <name evidence="9" type="ORF">AUP44_16665</name>
</gene>
<feature type="region of interest" description="Disordered" evidence="8">
    <location>
        <begin position="160"/>
        <end position="183"/>
    </location>
</feature>
<evidence type="ECO:0000256" key="2">
    <source>
        <dbReference type="ARBA" id="ARBA00007424"/>
    </source>
</evidence>
<comment type="caution">
    <text evidence="9">The sequence shown here is derived from an EMBL/GenBank/DDBJ whole genome shotgun (WGS) entry which is preliminary data.</text>
</comment>
<dbReference type="InterPro" id="IPR036467">
    <property type="entry name" value="LS/RS_sf"/>
</dbReference>
<evidence type="ECO:0000256" key="5">
    <source>
        <dbReference type="ARBA" id="ARBA00022679"/>
    </source>
</evidence>
<comment type="similarity">
    <text evidence="2 7">Belongs to the DMRL synthase family.</text>
</comment>
<comment type="pathway">
    <text evidence="1 7">Cofactor biosynthesis; riboflavin biosynthesis; riboflavin from 2-hydroxy-3-oxobutyl phosphate and 5-amino-6-(D-ribitylamino)uracil: step 1/2.</text>
</comment>
<feature type="binding site" evidence="7">
    <location>
        <position position="134"/>
    </location>
    <ligand>
        <name>(2S)-2-hydroxy-3-oxobutyl phosphate</name>
        <dbReference type="ChEBI" id="CHEBI:58830"/>
    </ligand>
</feature>
<feature type="binding site" evidence="7">
    <location>
        <begin position="87"/>
        <end position="89"/>
    </location>
    <ligand>
        <name>5-amino-6-(D-ribitylamino)uracil</name>
        <dbReference type="ChEBI" id="CHEBI:15934"/>
    </ligand>
</feature>
<dbReference type="GO" id="GO:0009231">
    <property type="term" value="P:riboflavin biosynthetic process"/>
    <property type="evidence" value="ECO:0007669"/>
    <property type="project" value="UniProtKB-UniRule"/>
</dbReference>
<evidence type="ECO:0000313" key="9">
    <source>
        <dbReference type="EMBL" id="KYO49591.1"/>
    </source>
</evidence>
<feature type="binding site" evidence="7">
    <location>
        <position position="120"/>
    </location>
    <ligand>
        <name>5-amino-6-(D-ribitylamino)uracil</name>
        <dbReference type="ChEBI" id="CHEBI:15934"/>
    </ligand>
</feature>
<organism evidence="9 10">
    <name type="scientific">Tistrella mobilis</name>
    <dbReference type="NCBI Taxonomy" id="171437"/>
    <lineage>
        <taxon>Bacteria</taxon>
        <taxon>Pseudomonadati</taxon>
        <taxon>Pseudomonadota</taxon>
        <taxon>Alphaproteobacteria</taxon>
        <taxon>Geminicoccales</taxon>
        <taxon>Geminicoccaceae</taxon>
        <taxon>Tistrella</taxon>
    </lineage>
</organism>
<dbReference type="GO" id="GO:0000906">
    <property type="term" value="F:6,7-dimethyl-8-ribityllumazine synthase activity"/>
    <property type="evidence" value="ECO:0007669"/>
    <property type="project" value="UniProtKB-UniRule"/>
</dbReference>
<evidence type="ECO:0000256" key="6">
    <source>
        <dbReference type="ARBA" id="ARBA00048785"/>
    </source>
</evidence>
<evidence type="ECO:0000256" key="1">
    <source>
        <dbReference type="ARBA" id="ARBA00004917"/>
    </source>
</evidence>
<comment type="function">
    <text evidence="7">Catalyzes the formation of 6,7-dimethyl-8-ribityllumazine by condensation of 5-amino-6-(D-ribitylamino)uracil with 3,4-dihydroxy-2-butanone 4-phosphate. This is the penultimate step in the biosynthesis of riboflavin.</text>
</comment>
<dbReference type="GeneID" id="97240303"/>
<reference evidence="9 10" key="1">
    <citation type="submission" date="2015-12" db="EMBL/GenBank/DDBJ databases">
        <title>Genome sequence of Tistrella mobilis MCCC 1A02139.</title>
        <authorList>
            <person name="Lu L."/>
            <person name="Lai Q."/>
            <person name="Shao Z."/>
            <person name="Qian P."/>
        </authorList>
    </citation>
    <scope>NUCLEOTIDE SEQUENCE [LARGE SCALE GENOMIC DNA]</scope>
    <source>
        <strain evidence="9 10">MCCC 1A02139</strain>
    </source>
</reference>
<proteinExistence type="inferred from homology"/>
<evidence type="ECO:0000256" key="3">
    <source>
        <dbReference type="ARBA" id="ARBA00012664"/>
    </source>
</evidence>
<dbReference type="Pfam" id="PF00885">
    <property type="entry name" value="DMRL_synthase"/>
    <property type="match status" value="1"/>
</dbReference>
<dbReference type="InterPro" id="IPR002180">
    <property type="entry name" value="LS/RS"/>
</dbReference>
<dbReference type="PANTHER" id="PTHR21058:SF0">
    <property type="entry name" value="6,7-DIMETHYL-8-RIBITYLLUMAZINE SYNTHASE"/>
    <property type="match status" value="1"/>
</dbReference>
<dbReference type="OrthoDB" id="9797659at2"/>
<dbReference type="EC" id="2.5.1.78" evidence="3 7"/>
<keyword evidence="5 7" id="KW-0808">Transferase</keyword>
<comment type="catalytic activity">
    <reaction evidence="6 7">
        <text>(2S)-2-hydroxy-3-oxobutyl phosphate + 5-amino-6-(D-ribitylamino)uracil = 6,7-dimethyl-8-(1-D-ribityl)lumazine + phosphate + 2 H2O + H(+)</text>
        <dbReference type="Rhea" id="RHEA:26152"/>
        <dbReference type="ChEBI" id="CHEBI:15377"/>
        <dbReference type="ChEBI" id="CHEBI:15378"/>
        <dbReference type="ChEBI" id="CHEBI:15934"/>
        <dbReference type="ChEBI" id="CHEBI:43474"/>
        <dbReference type="ChEBI" id="CHEBI:58201"/>
        <dbReference type="ChEBI" id="CHEBI:58830"/>
        <dbReference type="EC" id="2.5.1.78"/>
    </reaction>
</comment>
<feature type="binding site" evidence="7">
    <location>
        <begin position="63"/>
        <end position="65"/>
    </location>
    <ligand>
        <name>5-amino-6-(D-ribitylamino)uracil</name>
        <dbReference type="ChEBI" id="CHEBI:15934"/>
    </ligand>
</feature>
<dbReference type="RefSeq" id="WP_062770086.1">
    <property type="nucleotide sequence ID" value="NZ_CP121045.1"/>
</dbReference>
<accession>A0A162JPF4</accession>
<evidence type="ECO:0000313" key="10">
    <source>
        <dbReference type="Proteomes" id="UP000075787"/>
    </source>
</evidence>
<name>A0A162JPF4_9PROT</name>
<keyword evidence="4 7" id="KW-0686">Riboflavin biosynthesis</keyword>
<evidence type="ECO:0000256" key="4">
    <source>
        <dbReference type="ARBA" id="ARBA00022619"/>
    </source>
</evidence>
<feature type="active site" description="Proton donor" evidence="7">
    <location>
        <position position="95"/>
    </location>
</feature>
<feature type="binding site" evidence="7">
    <location>
        <position position="29"/>
    </location>
    <ligand>
        <name>5-amino-6-(D-ribitylamino)uracil</name>
        <dbReference type="ChEBI" id="CHEBI:15934"/>
    </ligand>
</feature>
<dbReference type="Proteomes" id="UP000075787">
    <property type="component" value="Unassembled WGS sequence"/>
</dbReference>
<dbReference type="SUPFAM" id="SSF52121">
    <property type="entry name" value="Lumazine synthase"/>
    <property type="match status" value="1"/>
</dbReference>
<dbReference type="Gene3D" id="3.40.50.960">
    <property type="entry name" value="Lumazine/riboflavin synthase"/>
    <property type="match status" value="1"/>
</dbReference>
<protein>
    <recommendedName>
        <fullName evidence="3 7">6,7-dimethyl-8-ribityllumazine synthase</fullName>
        <shortName evidence="7">DMRL synthase</shortName>
        <shortName evidence="7">LS</shortName>
        <shortName evidence="7">Lumazine synthase</shortName>
        <ecNumber evidence="3 7">2.5.1.78</ecNumber>
    </recommendedName>
</protein>
<dbReference type="GO" id="GO:0005829">
    <property type="term" value="C:cytosol"/>
    <property type="evidence" value="ECO:0007669"/>
    <property type="project" value="TreeGrafter"/>
</dbReference>
<dbReference type="UniPathway" id="UPA00275">
    <property type="reaction ID" value="UER00404"/>
</dbReference>
<evidence type="ECO:0000256" key="8">
    <source>
        <dbReference type="SAM" id="MobiDB-lite"/>
    </source>
</evidence>
<evidence type="ECO:0000256" key="7">
    <source>
        <dbReference type="HAMAP-Rule" id="MF_00178"/>
    </source>
</evidence>
<dbReference type="HAMAP" id="MF_00178">
    <property type="entry name" value="Lumazine_synth"/>
    <property type="match status" value="1"/>
</dbReference>
<dbReference type="AlphaFoldDB" id="A0A162JPF4"/>
<dbReference type="PANTHER" id="PTHR21058">
    <property type="entry name" value="6,7-DIMETHYL-8-RIBITYLLUMAZINE SYNTHASE DMRL SYNTHASE LUMAZINE SYNTHASE"/>
    <property type="match status" value="1"/>
</dbReference>